<proteinExistence type="predicted"/>
<evidence type="ECO:0000313" key="1">
    <source>
        <dbReference type="EMBL" id="VYT57193.1"/>
    </source>
</evidence>
<sequence length="74" mass="8554">MALSPTMINVVEQMKSHGELIRYPGGFWSWRGVEIKHMQDYDVPAWYCDIKTLRALGKRGIVSLDETKKICKLN</sequence>
<protein>
    <submittedName>
        <fullName evidence="1">Uncharacterized protein</fullName>
    </submittedName>
</protein>
<gene>
    <name evidence="1" type="ORF">CBLFYP116_06022</name>
</gene>
<dbReference type="AlphaFoldDB" id="A0A6N2XT19"/>
<reference evidence="1" key="1">
    <citation type="submission" date="2019-11" db="EMBL/GenBank/DDBJ databases">
        <authorList>
            <person name="Feng L."/>
        </authorList>
    </citation>
    <scope>NUCLEOTIDE SEQUENCE</scope>
    <source>
        <strain evidence="1">CbolteaeLFYP116</strain>
    </source>
</reference>
<accession>A0A6N2XT19</accession>
<name>A0A6N2XT19_9FIRM</name>
<organism evidence="1">
    <name type="scientific">Enterocloster bolteae</name>
    <dbReference type="NCBI Taxonomy" id="208479"/>
    <lineage>
        <taxon>Bacteria</taxon>
        <taxon>Bacillati</taxon>
        <taxon>Bacillota</taxon>
        <taxon>Clostridia</taxon>
        <taxon>Lachnospirales</taxon>
        <taxon>Lachnospiraceae</taxon>
        <taxon>Enterocloster</taxon>
    </lineage>
</organism>
<dbReference type="EMBL" id="CACRTF010000028">
    <property type="protein sequence ID" value="VYT57193.1"/>
    <property type="molecule type" value="Genomic_DNA"/>
</dbReference>